<reference evidence="3" key="1">
    <citation type="journal article" date="2019" name="Int. J. Syst. Evol. Microbiol.">
        <title>The Global Catalogue of Microorganisms (GCM) 10K type strain sequencing project: providing services to taxonomists for standard genome sequencing and annotation.</title>
        <authorList>
            <consortium name="The Broad Institute Genomics Platform"/>
            <consortium name="The Broad Institute Genome Sequencing Center for Infectious Disease"/>
            <person name="Wu L."/>
            <person name="Ma J."/>
        </authorList>
    </citation>
    <scope>NUCLEOTIDE SEQUENCE [LARGE SCALE GENOMIC DNA]</scope>
    <source>
        <strain evidence="3">KCTC 42739</strain>
    </source>
</reference>
<organism evidence="2 3">
    <name type="scientific">Sphingomonas hylomeconis</name>
    <dbReference type="NCBI Taxonomy" id="1395958"/>
    <lineage>
        <taxon>Bacteria</taxon>
        <taxon>Pseudomonadati</taxon>
        <taxon>Pseudomonadota</taxon>
        <taxon>Alphaproteobacteria</taxon>
        <taxon>Sphingomonadales</taxon>
        <taxon>Sphingomonadaceae</taxon>
        <taxon>Sphingomonas</taxon>
    </lineage>
</organism>
<protein>
    <submittedName>
        <fullName evidence="2">DUF6468 domain-containing protein</fullName>
    </submittedName>
</protein>
<proteinExistence type="predicted"/>
<evidence type="ECO:0000259" key="1">
    <source>
        <dbReference type="Pfam" id="PF20072"/>
    </source>
</evidence>
<dbReference type="EMBL" id="JBHRXP010000001">
    <property type="protein sequence ID" value="MFC3578697.1"/>
    <property type="molecule type" value="Genomic_DNA"/>
</dbReference>
<evidence type="ECO:0000313" key="3">
    <source>
        <dbReference type="Proteomes" id="UP001595713"/>
    </source>
</evidence>
<gene>
    <name evidence="2" type="ORF">ACFONA_00845</name>
</gene>
<dbReference type="Pfam" id="PF20072">
    <property type="entry name" value="DUF6468"/>
    <property type="match status" value="1"/>
</dbReference>
<dbReference type="InterPro" id="IPR045531">
    <property type="entry name" value="DUF6468"/>
</dbReference>
<keyword evidence="3" id="KW-1185">Reference proteome</keyword>
<accession>A0ABV7SSQ2</accession>
<dbReference type="Proteomes" id="UP001595713">
    <property type="component" value="Unassembled WGS sequence"/>
</dbReference>
<name>A0ABV7SSQ2_9SPHN</name>
<sequence>MTFSTIADLVTTALCVAVIVQMLRVKRSLDAVRRGDLGHVVAALDQSTVQARIVLSELKGTLERCTSHAETTERGREVLDELRLMVELADGAADRLIAASSARTAAGKECAVA</sequence>
<comment type="caution">
    <text evidence="2">The sequence shown here is derived from an EMBL/GenBank/DDBJ whole genome shotgun (WGS) entry which is preliminary data.</text>
</comment>
<evidence type="ECO:0000313" key="2">
    <source>
        <dbReference type="EMBL" id="MFC3578697.1"/>
    </source>
</evidence>
<dbReference type="RefSeq" id="WP_261293890.1">
    <property type="nucleotide sequence ID" value="NZ_JANQBK010000004.1"/>
</dbReference>
<feature type="domain" description="DUF6468" evidence="1">
    <location>
        <begin position="34"/>
        <end position="103"/>
    </location>
</feature>